<evidence type="ECO:0000313" key="3">
    <source>
        <dbReference type="Proteomes" id="UP000799441"/>
    </source>
</evidence>
<dbReference type="GO" id="GO:0005975">
    <property type="term" value="P:carbohydrate metabolic process"/>
    <property type="evidence" value="ECO:0007669"/>
    <property type="project" value="InterPro"/>
</dbReference>
<accession>A0A9P4QDK4</accession>
<gene>
    <name evidence="2" type="ORF">K431DRAFT_336291</name>
</gene>
<dbReference type="PANTHER" id="PTHR31151">
    <property type="entry name" value="PROLINE-TRNA LIGASE (DUF1680)"/>
    <property type="match status" value="1"/>
</dbReference>
<name>A0A9P4QDK4_9PEZI</name>
<dbReference type="OrthoDB" id="5358475at2759"/>
<dbReference type="InterPro" id="IPR012878">
    <property type="entry name" value="Beta-AFase-like_GH127_cat"/>
</dbReference>
<comment type="caution">
    <text evidence="2">The sequence shown here is derived from an EMBL/GenBank/DDBJ whole genome shotgun (WGS) entry which is preliminary data.</text>
</comment>
<organism evidence="2 3">
    <name type="scientific">Polychaeton citri CBS 116435</name>
    <dbReference type="NCBI Taxonomy" id="1314669"/>
    <lineage>
        <taxon>Eukaryota</taxon>
        <taxon>Fungi</taxon>
        <taxon>Dikarya</taxon>
        <taxon>Ascomycota</taxon>
        <taxon>Pezizomycotina</taxon>
        <taxon>Dothideomycetes</taxon>
        <taxon>Dothideomycetidae</taxon>
        <taxon>Capnodiales</taxon>
        <taxon>Capnodiaceae</taxon>
        <taxon>Polychaeton</taxon>
    </lineage>
</organism>
<protein>
    <recommendedName>
        <fullName evidence="1">Non-reducing end beta-L-arabinofuranosidase-like GH127 catalytic domain-containing protein</fullName>
    </recommendedName>
</protein>
<dbReference type="PANTHER" id="PTHR31151:SF0">
    <property type="entry name" value="PROLINE-TRNA LIGASE (DUF1680)"/>
    <property type="match status" value="1"/>
</dbReference>
<evidence type="ECO:0000259" key="1">
    <source>
        <dbReference type="Pfam" id="PF07944"/>
    </source>
</evidence>
<dbReference type="Proteomes" id="UP000799441">
    <property type="component" value="Unassembled WGS sequence"/>
</dbReference>
<evidence type="ECO:0000313" key="2">
    <source>
        <dbReference type="EMBL" id="KAF2725282.1"/>
    </source>
</evidence>
<dbReference type="Pfam" id="PF07944">
    <property type="entry name" value="Beta-AFase-like_GH127_cat"/>
    <property type="match status" value="1"/>
</dbReference>
<dbReference type="AlphaFoldDB" id="A0A9P4QDK4"/>
<feature type="domain" description="Non-reducing end beta-L-arabinofuranosidase-like GH127 catalytic" evidence="1">
    <location>
        <begin position="61"/>
        <end position="391"/>
    </location>
</feature>
<proteinExistence type="predicted"/>
<sequence>MRISTITSLGTAPLASASLEPWAFEPLPLGALRLEGDGLAGHLHEFYDYVAHEPWLGGFPYWYNGLVPLAYHLDDDRLKEQVHSATQYVIDHQQEDGWLGVETGTQRNFWARHMLCLGMIQLAEANSTWEEPIVDSLHKFSKLMNSMLANNYTGYLYHEGDEFDEGEVQWGRWLYEKHPSNQKNILLENMRYLHDAALKWESFYNDQAYFGQGFDKALGTLPDNLTEENFPFEHGVNVGQGFKAAGVTYRFTRNESLITTAKNGVGWTMFYHGSASGTVLADERLQGLMPFSGSELCTVVETMYSLAYLYQSLGDADYAERAELAAFNALPAMLTPDWWARQYVAQPNQPFGTRLNDDSVYWNVNAISQTFGLEINYPCCTVNHGQGYPKFTSSLYARVGDNGLAHIMLSPSSLRTHLKGDNTVHIACDTGYPFLDQLSYTINSTSAFDFYVRVPGWANTTSSIQVDDGPPAALSPNSKSGLHKLSIPRGHHNITYTLDSSIKAQPRANNTIAVYKGALLYAIEVTYNTTSGLAKPYNQPNGPEFPSKYPPAKARDYELHNTSAWNVAIDPSTLKYVAPTIKNASELANPIFAPGAPPASISAKGCLIDWPLYKNSTPGYAPLTEGRKCLGGIRDVRLIPYGASKLHMAEIPIISLGNTGS</sequence>
<dbReference type="EMBL" id="MU003768">
    <property type="protein sequence ID" value="KAF2725282.1"/>
    <property type="molecule type" value="Genomic_DNA"/>
</dbReference>
<dbReference type="SUPFAM" id="SSF48208">
    <property type="entry name" value="Six-hairpin glycosidases"/>
    <property type="match status" value="1"/>
</dbReference>
<dbReference type="InterPro" id="IPR008928">
    <property type="entry name" value="6-hairpin_glycosidase_sf"/>
</dbReference>
<keyword evidence="3" id="KW-1185">Reference proteome</keyword>
<reference evidence="2" key="1">
    <citation type="journal article" date="2020" name="Stud. Mycol.">
        <title>101 Dothideomycetes genomes: a test case for predicting lifestyles and emergence of pathogens.</title>
        <authorList>
            <person name="Haridas S."/>
            <person name="Albert R."/>
            <person name="Binder M."/>
            <person name="Bloem J."/>
            <person name="Labutti K."/>
            <person name="Salamov A."/>
            <person name="Andreopoulos B."/>
            <person name="Baker S."/>
            <person name="Barry K."/>
            <person name="Bills G."/>
            <person name="Bluhm B."/>
            <person name="Cannon C."/>
            <person name="Castanera R."/>
            <person name="Culley D."/>
            <person name="Daum C."/>
            <person name="Ezra D."/>
            <person name="Gonzalez J."/>
            <person name="Henrissat B."/>
            <person name="Kuo A."/>
            <person name="Liang C."/>
            <person name="Lipzen A."/>
            <person name="Lutzoni F."/>
            <person name="Magnuson J."/>
            <person name="Mondo S."/>
            <person name="Nolan M."/>
            <person name="Ohm R."/>
            <person name="Pangilinan J."/>
            <person name="Park H.-J."/>
            <person name="Ramirez L."/>
            <person name="Alfaro M."/>
            <person name="Sun H."/>
            <person name="Tritt A."/>
            <person name="Yoshinaga Y."/>
            <person name="Zwiers L.-H."/>
            <person name="Turgeon B."/>
            <person name="Goodwin S."/>
            <person name="Spatafora J."/>
            <person name="Crous P."/>
            <person name="Grigoriev I."/>
        </authorList>
    </citation>
    <scope>NUCLEOTIDE SEQUENCE</scope>
    <source>
        <strain evidence="2">CBS 116435</strain>
    </source>
</reference>